<sequence>MHLFNPENRTRSAEHIRIYILFEIWYTFVDFTAALCFLIGSVLFFWDSTMFVGTWLFVVGSAFFALKPTLRLLRELKYLSMGEIPPAPESIP</sequence>
<keyword evidence="1" id="KW-0812">Transmembrane</keyword>
<proteinExistence type="predicted"/>
<protein>
    <recommendedName>
        <fullName evidence="2">YrhK domain-containing protein</fullName>
    </recommendedName>
</protein>
<dbReference type="Proteomes" id="UP000033187">
    <property type="component" value="Chromosome 1"/>
</dbReference>
<feature type="transmembrane region" description="Helical" evidence="1">
    <location>
        <begin position="52"/>
        <end position="70"/>
    </location>
</feature>
<evidence type="ECO:0000313" key="3">
    <source>
        <dbReference type="EMBL" id="CPR19734.1"/>
    </source>
</evidence>
<gene>
    <name evidence="3" type="ORF">YBN1229_v1_2296</name>
</gene>
<evidence type="ECO:0000256" key="1">
    <source>
        <dbReference type="SAM" id="Phobius"/>
    </source>
</evidence>
<feature type="domain" description="YrhK" evidence="2">
    <location>
        <begin position="21"/>
        <end position="75"/>
    </location>
</feature>
<dbReference type="InterPro" id="IPR025424">
    <property type="entry name" value="YrhK_domain"/>
</dbReference>
<dbReference type="KEGG" id="fiy:BN1229_v1_2296"/>
<dbReference type="RefSeq" id="WP_076605313.1">
    <property type="nucleotide sequence ID" value="NZ_LN829118.1"/>
</dbReference>
<keyword evidence="4" id="KW-1185">Reference proteome</keyword>
<accession>A0A0D6JFV6</accession>
<evidence type="ECO:0000259" key="2">
    <source>
        <dbReference type="Pfam" id="PF14145"/>
    </source>
</evidence>
<keyword evidence="1" id="KW-0472">Membrane</keyword>
<name>A0A0D6JFV6_9HYPH</name>
<dbReference type="AlphaFoldDB" id="A0A0D6JFV6"/>
<reference evidence="4" key="1">
    <citation type="submission" date="2015-02" db="EMBL/GenBank/DDBJ databases">
        <authorList>
            <person name="Chooi Y.-H."/>
        </authorList>
    </citation>
    <scope>NUCLEOTIDE SEQUENCE [LARGE SCALE GENOMIC DNA]</scope>
    <source>
        <strain evidence="4">strain Y</strain>
    </source>
</reference>
<dbReference type="EMBL" id="LN829119">
    <property type="protein sequence ID" value="CPR19734.1"/>
    <property type="molecule type" value="Genomic_DNA"/>
</dbReference>
<evidence type="ECO:0000313" key="4">
    <source>
        <dbReference type="Proteomes" id="UP000033187"/>
    </source>
</evidence>
<dbReference type="OrthoDB" id="5862062at2"/>
<keyword evidence="1" id="KW-1133">Transmembrane helix</keyword>
<dbReference type="Pfam" id="PF14145">
    <property type="entry name" value="YrhK"/>
    <property type="match status" value="1"/>
</dbReference>
<organism evidence="3 4">
    <name type="scientific">Candidatus Filomicrobium marinum</name>
    <dbReference type="NCBI Taxonomy" id="1608628"/>
    <lineage>
        <taxon>Bacteria</taxon>
        <taxon>Pseudomonadati</taxon>
        <taxon>Pseudomonadota</taxon>
        <taxon>Alphaproteobacteria</taxon>
        <taxon>Hyphomicrobiales</taxon>
        <taxon>Hyphomicrobiaceae</taxon>
        <taxon>Filomicrobium</taxon>
    </lineage>
</organism>
<dbReference type="KEGG" id="fil:BN1229_v1_2296"/>
<feature type="transmembrane region" description="Helical" evidence="1">
    <location>
        <begin position="20"/>
        <end position="46"/>
    </location>
</feature>